<keyword evidence="2" id="KW-1185">Reference proteome</keyword>
<comment type="caution">
    <text evidence="1">The sequence shown here is derived from an EMBL/GenBank/DDBJ whole genome shotgun (WGS) entry which is preliminary data.</text>
</comment>
<name>A0AAW1JI22_POPJA</name>
<dbReference type="AlphaFoldDB" id="A0AAW1JI22"/>
<organism evidence="1 2">
    <name type="scientific">Popillia japonica</name>
    <name type="common">Japanese beetle</name>
    <dbReference type="NCBI Taxonomy" id="7064"/>
    <lineage>
        <taxon>Eukaryota</taxon>
        <taxon>Metazoa</taxon>
        <taxon>Ecdysozoa</taxon>
        <taxon>Arthropoda</taxon>
        <taxon>Hexapoda</taxon>
        <taxon>Insecta</taxon>
        <taxon>Pterygota</taxon>
        <taxon>Neoptera</taxon>
        <taxon>Endopterygota</taxon>
        <taxon>Coleoptera</taxon>
        <taxon>Polyphaga</taxon>
        <taxon>Scarabaeiformia</taxon>
        <taxon>Scarabaeidae</taxon>
        <taxon>Rutelinae</taxon>
        <taxon>Popillia</taxon>
    </lineage>
</organism>
<reference evidence="1 2" key="1">
    <citation type="journal article" date="2024" name="BMC Genomics">
        <title>De novo assembly and annotation of Popillia japonica's genome with initial clues to its potential as an invasive pest.</title>
        <authorList>
            <person name="Cucini C."/>
            <person name="Boschi S."/>
            <person name="Funari R."/>
            <person name="Cardaioli E."/>
            <person name="Iannotti N."/>
            <person name="Marturano G."/>
            <person name="Paoli F."/>
            <person name="Bruttini M."/>
            <person name="Carapelli A."/>
            <person name="Frati F."/>
            <person name="Nardi F."/>
        </authorList>
    </citation>
    <scope>NUCLEOTIDE SEQUENCE [LARGE SCALE GENOMIC DNA]</scope>
    <source>
        <strain evidence="1">DMR45628</strain>
    </source>
</reference>
<accession>A0AAW1JI22</accession>
<dbReference type="Proteomes" id="UP001458880">
    <property type="component" value="Unassembled WGS sequence"/>
</dbReference>
<sequence>MYVYDEHNTRRINDENIAPRSPSSSIVRLEKKRNANGESRAAGRGCLPLDNEIIGPEMKLSASWENQGESAIVTPHVRLTSSNVCLSFVGESRRISSA</sequence>
<dbReference type="EMBL" id="JASPKY010000368">
    <property type="protein sequence ID" value="KAK9703491.1"/>
    <property type="molecule type" value="Genomic_DNA"/>
</dbReference>
<evidence type="ECO:0000313" key="2">
    <source>
        <dbReference type="Proteomes" id="UP001458880"/>
    </source>
</evidence>
<gene>
    <name evidence="1" type="ORF">QE152_g29282</name>
</gene>
<evidence type="ECO:0000313" key="1">
    <source>
        <dbReference type="EMBL" id="KAK9703491.1"/>
    </source>
</evidence>
<protein>
    <submittedName>
        <fullName evidence="1">Uncharacterized protein</fullName>
    </submittedName>
</protein>
<proteinExistence type="predicted"/>